<keyword evidence="1" id="KW-0233">DNA recombination</keyword>
<proteinExistence type="inferred from homology"/>
<comment type="similarity">
    <text evidence="1">Belongs to the helicase family.</text>
</comment>
<gene>
    <name evidence="3" type="ORF">EVAR_23078_1</name>
</gene>
<dbReference type="PANTHER" id="PTHR10492:SF57">
    <property type="entry name" value="ATP-DEPENDENT DNA HELICASE"/>
    <property type="match status" value="1"/>
</dbReference>
<dbReference type="OrthoDB" id="272985at2759"/>
<keyword evidence="1" id="KW-0234">DNA repair</keyword>
<protein>
    <recommendedName>
        <fullName evidence="1">ATP-dependent DNA helicase</fullName>
        <ecNumber evidence="1">5.6.2.3</ecNumber>
    </recommendedName>
</protein>
<reference evidence="3 4" key="1">
    <citation type="journal article" date="2019" name="Commun. Biol.">
        <title>The bagworm genome reveals a unique fibroin gene that provides high tensile strength.</title>
        <authorList>
            <person name="Kono N."/>
            <person name="Nakamura H."/>
            <person name="Ohtoshi R."/>
            <person name="Tomita M."/>
            <person name="Numata K."/>
            <person name="Arakawa K."/>
        </authorList>
    </citation>
    <scope>NUCLEOTIDE SEQUENCE [LARGE SCALE GENOMIC DNA]</scope>
</reference>
<comment type="catalytic activity">
    <reaction evidence="1">
        <text>ATP + H2O = ADP + phosphate + H(+)</text>
        <dbReference type="Rhea" id="RHEA:13065"/>
        <dbReference type="ChEBI" id="CHEBI:15377"/>
        <dbReference type="ChEBI" id="CHEBI:15378"/>
        <dbReference type="ChEBI" id="CHEBI:30616"/>
        <dbReference type="ChEBI" id="CHEBI:43474"/>
        <dbReference type="ChEBI" id="CHEBI:456216"/>
        <dbReference type="EC" id="5.6.2.3"/>
    </reaction>
</comment>
<organism evidence="3 4">
    <name type="scientific">Eumeta variegata</name>
    <name type="common">Bagworm moth</name>
    <name type="synonym">Eumeta japonica</name>
    <dbReference type="NCBI Taxonomy" id="151549"/>
    <lineage>
        <taxon>Eukaryota</taxon>
        <taxon>Metazoa</taxon>
        <taxon>Ecdysozoa</taxon>
        <taxon>Arthropoda</taxon>
        <taxon>Hexapoda</taxon>
        <taxon>Insecta</taxon>
        <taxon>Pterygota</taxon>
        <taxon>Neoptera</taxon>
        <taxon>Endopterygota</taxon>
        <taxon>Lepidoptera</taxon>
        <taxon>Glossata</taxon>
        <taxon>Ditrysia</taxon>
        <taxon>Tineoidea</taxon>
        <taxon>Psychidae</taxon>
        <taxon>Oiketicinae</taxon>
        <taxon>Eumeta</taxon>
    </lineage>
</organism>
<sequence length="172" mass="19353">MAHKKSLEALDRTLKDLRDNQNFFGGIMILLSGDIRQTLPVIPRSTVADELNACLKSSNLWQYVKTLHLTTNIYARERGKILLRFGAGAGTVTSLFRPAGTAAAALVKASARRDLEGVRTRGYARVYLPPPAPPAPRRPPRARRRRRPVAHELIIIFYTMLQRQPLTELSHF</sequence>
<dbReference type="Proteomes" id="UP000299102">
    <property type="component" value="Unassembled WGS sequence"/>
</dbReference>
<keyword evidence="4" id="KW-1185">Reference proteome</keyword>
<dbReference type="Pfam" id="PF05970">
    <property type="entry name" value="PIF1"/>
    <property type="match status" value="1"/>
</dbReference>
<dbReference type="EC" id="5.6.2.3" evidence="1"/>
<evidence type="ECO:0000256" key="1">
    <source>
        <dbReference type="RuleBase" id="RU363044"/>
    </source>
</evidence>
<dbReference type="GO" id="GO:0005524">
    <property type="term" value="F:ATP binding"/>
    <property type="evidence" value="ECO:0007669"/>
    <property type="project" value="UniProtKB-KW"/>
</dbReference>
<keyword evidence="1" id="KW-0547">Nucleotide-binding</keyword>
<dbReference type="EMBL" id="BGZK01000370">
    <property type="protein sequence ID" value="GBP39752.1"/>
    <property type="molecule type" value="Genomic_DNA"/>
</dbReference>
<dbReference type="InterPro" id="IPR010285">
    <property type="entry name" value="DNA_helicase_pif1-like_DEAD"/>
</dbReference>
<dbReference type="GO" id="GO:0043139">
    <property type="term" value="F:5'-3' DNA helicase activity"/>
    <property type="evidence" value="ECO:0007669"/>
    <property type="project" value="UniProtKB-EC"/>
</dbReference>
<dbReference type="GO" id="GO:0006281">
    <property type="term" value="P:DNA repair"/>
    <property type="evidence" value="ECO:0007669"/>
    <property type="project" value="UniProtKB-KW"/>
</dbReference>
<dbReference type="GO" id="GO:0000723">
    <property type="term" value="P:telomere maintenance"/>
    <property type="evidence" value="ECO:0007669"/>
    <property type="project" value="InterPro"/>
</dbReference>
<evidence type="ECO:0000313" key="4">
    <source>
        <dbReference type="Proteomes" id="UP000299102"/>
    </source>
</evidence>
<dbReference type="GO" id="GO:0016887">
    <property type="term" value="F:ATP hydrolysis activity"/>
    <property type="evidence" value="ECO:0007669"/>
    <property type="project" value="RHEA"/>
</dbReference>
<comment type="cofactor">
    <cofactor evidence="1">
        <name>Mg(2+)</name>
        <dbReference type="ChEBI" id="CHEBI:18420"/>
    </cofactor>
</comment>
<evidence type="ECO:0000313" key="3">
    <source>
        <dbReference type="EMBL" id="GBP39752.1"/>
    </source>
</evidence>
<dbReference type="PANTHER" id="PTHR10492">
    <property type="match status" value="1"/>
</dbReference>
<feature type="domain" description="DNA helicase Pif1-like DEAD-box helicase" evidence="2">
    <location>
        <begin position="1"/>
        <end position="74"/>
    </location>
</feature>
<name>A0A4C1VMY0_EUMVA</name>
<keyword evidence="1" id="KW-0378">Hydrolase</keyword>
<dbReference type="GO" id="GO:0006310">
    <property type="term" value="P:DNA recombination"/>
    <property type="evidence" value="ECO:0007669"/>
    <property type="project" value="UniProtKB-KW"/>
</dbReference>
<evidence type="ECO:0000259" key="2">
    <source>
        <dbReference type="Pfam" id="PF05970"/>
    </source>
</evidence>
<accession>A0A4C1VMY0</accession>
<dbReference type="AlphaFoldDB" id="A0A4C1VMY0"/>
<keyword evidence="1" id="KW-0067">ATP-binding</keyword>
<keyword evidence="1" id="KW-0227">DNA damage</keyword>
<comment type="caution">
    <text evidence="3">The sequence shown here is derived from an EMBL/GenBank/DDBJ whole genome shotgun (WGS) entry which is preliminary data.</text>
</comment>
<keyword evidence="1" id="KW-0347">Helicase</keyword>